<evidence type="ECO:0000313" key="11">
    <source>
        <dbReference type="Proteomes" id="UP000306509"/>
    </source>
</evidence>
<feature type="transmembrane region" description="Helical" evidence="8">
    <location>
        <begin position="202"/>
        <end position="220"/>
    </location>
</feature>
<evidence type="ECO:0000256" key="1">
    <source>
        <dbReference type="ARBA" id="ARBA00004651"/>
    </source>
</evidence>
<feature type="transmembrane region" description="Helical" evidence="8">
    <location>
        <begin position="104"/>
        <end position="136"/>
    </location>
</feature>
<feature type="domain" description="ABC transmembrane type-2" evidence="9">
    <location>
        <begin position="36"/>
        <end position="260"/>
    </location>
</feature>
<dbReference type="GO" id="GO:0140359">
    <property type="term" value="F:ABC-type transporter activity"/>
    <property type="evidence" value="ECO:0007669"/>
    <property type="project" value="InterPro"/>
</dbReference>
<dbReference type="PANTHER" id="PTHR30413">
    <property type="entry name" value="INNER MEMBRANE TRANSPORT PERMEASE"/>
    <property type="match status" value="1"/>
</dbReference>
<keyword evidence="11" id="KW-1185">Reference proteome</keyword>
<evidence type="ECO:0000256" key="7">
    <source>
        <dbReference type="ARBA" id="ARBA00023136"/>
    </source>
</evidence>
<sequence length="268" mass="31202">MLSRIFSLPAELYQNRKLVMQLAKNDFKTKYAGSYLGIIWAFVQPIVTVLVYAFVFSKLRSGPVRDVPFVLWLVAGLVPWFFFSDGLNNGTNAFIEYSYLVKKVVFKISILPVVKVISALFVHLFFILVVLFMYTVSGHYPTLYALQIIYYTFCMFVMVLALSYVTSAIVIFFRDLTQIINIVLQVGVWMTPIMWNFEDLRITGILAVIFKLNPMYYIVFGYREALIDKVGFWNHPWQTLYFWVFTAVIFLIGAKLFRKLKVHFADVL</sequence>
<protein>
    <recommendedName>
        <fullName evidence="8">Transport permease protein</fullName>
    </recommendedName>
</protein>
<accession>A0A4U8QAP2</accession>
<evidence type="ECO:0000256" key="6">
    <source>
        <dbReference type="ARBA" id="ARBA00022989"/>
    </source>
</evidence>
<name>A0A4U8QAP2_9FIRM</name>
<evidence type="ECO:0000256" key="3">
    <source>
        <dbReference type="ARBA" id="ARBA00022448"/>
    </source>
</evidence>
<reference evidence="10 11" key="1">
    <citation type="journal article" date="2019" name="Anaerobe">
        <title>Detection of Robinsoniella peoriensis in multiple bone samples of a trauma patient.</title>
        <authorList>
            <person name="Schrottner P."/>
            <person name="Hartwich K."/>
            <person name="Bunk B."/>
            <person name="Schober I."/>
            <person name="Helbig S."/>
            <person name="Rudolph W.W."/>
            <person name="Gunzer F."/>
        </authorList>
    </citation>
    <scope>NUCLEOTIDE SEQUENCE [LARGE SCALE GENOMIC DNA]</scope>
    <source>
        <strain evidence="10 11">DSM 106044</strain>
    </source>
</reference>
<evidence type="ECO:0000313" key="10">
    <source>
        <dbReference type="EMBL" id="TLC98925.1"/>
    </source>
</evidence>
<dbReference type="GO" id="GO:0005886">
    <property type="term" value="C:plasma membrane"/>
    <property type="evidence" value="ECO:0007669"/>
    <property type="project" value="UniProtKB-SubCell"/>
</dbReference>
<dbReference type="PANTHER" id="PTHR30413:SF10">
    <property type="entry name" value="CAPSULE POLYSACCHARIDE EXPORT INNER-MEMBRANE PROTEIN CTRC"/>
    <property type="match status" value="1"/>
</dbReference>
<dbReference type="STRING" id="180332.GCA_000797495_02674"/>
<feature type="transmembrane region" description="Helical" evidence="8">
    <location>
        <begin position="67"/>
        <end position="84"/>
    </location>
</feature>
<dbReference type="AlphaFoldDB" id="A0A4U8QAP2"/>
<dbReference type="Pfam" id="PF01061">
    <property type="entry name" value="ABC2_membrane"/>
    <property type="match status" value="1"/>
</dbReference>
<evidence type="ECO:0000256" key="5">
    <source>
        <dbReference type="ARBA" id="ARBA00022692"/>
    </source>
</evidence>
<feature type="transmembrane region" description="Helical" evidence="8">
    <location>
        <begin position="240"/>
        <end position="257"/>
    </location>
</feature>
<feature type="transmembrane region" description="Helical" evidence="8">
    <location>
        <begin position="148"/>
        <end position="173"/>
    </location>
</feature>
<dbReference type="InterPro" id="IPR047817">
    <property type="entry name" value="ABC2_TM_bact-type"/>
</dbReference>
<dbReference type="Proteomes" id="UP000306509">
    <property type="component" value="Unassembled WGS sequence"/>
</dbReference>
<dbReference type="RefSeq" id="WP_027296815.1">
    <property type="nucleotide sequence ID" value="NZ_CABMJZ010000074.1"/>
</dbReference>
<dbReference type="GO" id="GO:0015920">
    <property type="term" value="P:lipopolysaccharide transport"/>
    <property type="evidence" value="ECO:0007669"/>
    <property type="project" value="TreeGrafter"/>
</dbReference>
<evidence type="ECO:0000256" key="4">
    <source>
        <dbReference type="ARBA" id="ARBA00022475"/>
    </source>
</evidence>
<comment type="similarity">
    <text evidence="2 8">Belongs to the ABC-2 integral membrane protein family.</text>
</comment>
<comment type="subcellular location">
    <subcellularLocation>
        <location evidence="1 8">Cell membrane</location>
        <topology evidence="1 8">Multi-pass membrane protein</topology>
    </subcellularLocation>
</comment>
<keyword evidence="6 8" id="KW-1133">Transmembrane helix</keyword>
<keyword evidence="5 8" id="KW-0812">Transmembrane</keyword>
<evidence type="ECO:0000256" key="8">
    <source>
        <dbReference type="RuleBase" id="RU361157"/>
    </source>
</evidence>
<feature type="transmembrane region" description="Helical" evidence="8">
    <location>
        <begin position="35"/>
        <end position="55"/>
    </location>
</feature>
<dbReference type="OrthoDB" id="9794365at2"/>
<evidence type="ECO:0000259" key="9">
    <source>
        <dbReference type="PROSITE" id="PS51012"/>
    </source>
</evidence>
<dbReference type="PROSITE" id="PS51012">
    <property type="entry name" value="ABC_TM2"/>
    <property type="match status" value="1"/>
</dbReference>
<gene>
    <name evidence="10" type="primary">tagG_2</name>
    <name evidence="10" type="ORF">DSM106044_04255</name>
</gene>
<dbReference type="InterPro" id="IPR013525">
    <property type="entry name" value="ABC2_TM"/>
</dbReference>
<keyword evidence="3 8" id="KW-0813">Transport</keyword>
<proteinExistence type="inferred from homology"/>
<keyword evidence="4 8" id="KW-1003">Cell membrane</keyword>
<organism evidence="10 11">
    <name type="scientific">Robinsoniella peoriensis</name>
    <dbReference type="NCBI Taxonomy" id="180332"/>
    <lineage>
        <taxon>Bacteria</taxon>
        <taxon>Bacillati</taxon>
        <taxon>Bacillota</taxon>
        <taxon>Clostridia</taxon>
        <taxon>Lachnospirales</taxon>
        <taxon>Lachnospiraceae</taxon>
        <taxon>Robinsoniella</taxon>
    </lineage>
</organism>
<comment type="caution">
    <text evidence="10">The sequence shown here is derived from an EMBL/GenBank/DDBJ whole genome shotgun (WGS) entry which is preliminary data.</text>
</comment>
<evidence type="ECO:0000256" key="2">
    <source>
        <dbReference type="ARBA" id="ARBA00007783"/>
    </source>
</evidence>
<dbReference type="EMBL" id="QGQD01000079">
    <property type="protein sequence ID" value="TLC98925.1"/>
    <property type="molecule type" value="Genomic_DNA"/>
</dbReference>
<keyword evidence="7 8" id="KW-0472">Membrane</keyword>